<organism evidence="1 2">
    <name type="scientific">candidate division WOR-1 bacterium RIFCSPHIGHO2_01_FULL_53_15</name>
    <dbReference type="NCBI Taxonomy" id="1802564"/>
    <lineage>
        <taxon>Bacteria</taxon>
        <taxon>Bacillati</taxon>
        <taxon>Saganbacteria</taxon>
    </lineage>
</organism>
<proteinExistence type="predicted"/>
<comment type="caution">
    <text evidence="1">The sequence shown here is derived from an EMBL/GenBank/DDBJ whole genome shotgun (WGS) entry which is preliminary data.</text>
</comment>
<dbReference type="AlphaFoldDB" id="A0A1F4Q3F1"/>
<evidence type="ECO:0000313" key="1">
    <source>
        <dbReference type="EMBL" id="OGB90379.1"/>
    </source>
</evidence>
<dbReference type="InterPro" id="IPR015947">
    <property type="entry name" value="PUA-like_sf"/>
</dbReference>
<gene>
    <name evidence="1" type="ORF">A2625_05725</name>
</gene>
<evidence type="ECO:0000313" key="2">
    <source>
        <dbReference type="Proteomes" id="UP000178724"/>
    </source>
</evidence>
<reference evidence="1 2" key="1">
    <citation type="journal article" date="2016" name="Nat. Commun.">
        <title>Thousands of microbial genomes shed light on interconnected biogeochemical processes in an aquifer system.</title>
        <authorList>
            <person name="Anantharaman K."/>
            <person name="Brown C.T."/>
            <person name="Hug L.A."/>
            <person name="Sharon I."/>
            <person name="Castelle C.J."/>
            <person name="Probst A.J."/>
            <person name="Thomas B.C."/>
            <person name="Singh A."/>
            <person name="Wilkins M.J."/>
            <person name="Karaoz U."/>
            <person name="Brodie E.L."/>
            <person name="Williams K.H."/>
            <person name="Hubbard S.S."/>
            <person name="Banfield J.F."/>
        </authorList>
    </citation>
    <scope>NUCLEOTIDE SEQUENCE [LARGE SCALE GENOMIC DNA]</scope>
</reference>
<dbReference type="EMBL" id="METM01000011">
    <property type="protein sequence ID" value="OGB90379.1"/>
    <property type="molecule type" value="Genomic_DNA"/>
</dbReference>
<sequence>MRYYVLTTVKFANECIENGVYGATNSNWLANIELGDFVFISQFNYKTQNIYGPFKVTMPLFYDKRIIFPSQKYYYRIKAKFNGLKYIHETDLYLNGIDSRKRDFAFRLICLLQQNKHLHSICLNDQEGEFISDTIKNYGDNLESVNNEGYTPEYDKLKVNREFIAERNKLYKRQFFSSESDLEAFIIICLKNQKGDTYNSLNNILNIHSRNEINYSTIYNQFIFGNAYPSDIVIFNEANTNILELKRTRLEKDMIPTIEKEIVKYCTYCLYSDRLKTNQTQINFFLLVLKDKNNIRLKKYFEDYFQKSIANVSKFNKYNFMIIEYYIENQNLLFCMT</sequence>
<dbReference type="SUPFAM" id="SSF88697">
    <property type="entry name" value="PUA domain-like"/>
    <property type="match status" value="1"/>
</dbReference>
<protein>
    <submittedName>
        <fullName evidence="1">Uncharacterized protein</fullName>
    </submittedName>
</protein>
<accession>A0A1F4Q3F1</accession>
<name>A0A1F4Q3F1_UNCSA</name>
<dbReference type="Proteomes" id="UP000178724">
    <property type="component" value="Unassembled WGS sequence"/>
</dbReference>